<dbReference type="Proteomes" id="UP001652660">
    <property type="component" value="Chromosome 5c"/>
</dbReference>
<dbReference type="InterPro" id="IPR025756">
    <property type="entry name" value="Myb_CC_LHEQLE"/>
</dbReference>
<evidence type="ECO:0000259" key="1">
    <source>
        <dbReference type="Pfam" id="PF14379"/>
    </source>
</evidence>
<organism evidence="2 3">
    <name type="scientific">Coffea arabica</name>
    <name type="common">Arabian coffee</name>
    <dbReference type="NCBI Taxonomy" id="13443"/>
    <lineage>
        <taxon>Eukaryota</taxon>
        <taxon>Viridiplantae</taxon>
        <taxon>Streptophyta</taxon>
        <taxon>Embryophyta</taxon>
        <taxon>Tracheophyta</taxon>
        <taxon>Spermatophyta</taxon>
        <taxon>Magnoliopsida</taxon>
        <taxon>eudicotyledons</taxon>
        <taxon>Gunneridae</taxon>
        <taxon>Pentapetalae</taxon>
        <taxon>asterids</taxon>
        <taxon>lamiids</taxon>
        <taxon>Gentianales</taxon>
        <taxon>Rubiaceae</taxon>
        <taxon>Ixoroideae</taxon>
        <taxon>Gardenieae complex</taxon>
        <taxon>Bertiereae - Coffeeae clade</taxon>
        <taxon>Coffeeae</taxon>
        <taxon>Coffea</taxon>
    </lineage>
</organism>
<dbReference type="OrthoDB" id="551907at2759"/>
<accession>A0A6P6SFL6</accession>
<feature type="domain" description="MYB-CC type transcription factor LHEQLE-containing" evidence="1">
    <location>
        <begin position="142"/>
        <end position="185"/>
    </location>
</feature>
<reference evidence="3" key="2">
    <citation type="submission" date="2025-08" db="UniProtKB">
        <authorList>
            <consortium name="RefSeq"/>
        </authorList>
    </citation>
    <scope>IDENTIFICATION</scope>
    <source>
        <tissue evidence="3">Leaves</tissue>
    </source>
</reference>
<dbReference type="GeneID" id="113690984"/>
<dbReference type="RefSeq" id="XP_027064950.1">
    <property type="nucleotide sequence ID" value="XM_027209149.2"/>
</dbReference>
<gene>
    <name evidence="3" type="primary">LOC113690984</name>
</gene>
<dbReference type="Pfam" id="PF14379">
    <property type="entry name" value="Myb_CC_LHEQLE"/>
    <property type="match status" value="1"/>
</dbReference>
<protein>
    <submittedName>
        <fullName evidence="3">Uncharacterized protein isoform X1</fullName>
    </submittedName>
</protein>
<evidence type="ECO:0000313" key="3">
    <source>
        <dbReference type="RefSeq" id="XP_027064950.1"/>
    </source>
</evidence>
<name>A0A6P6SFL6_COFAR</name>
<dbReference type="AlphaFoldDB" id="A0A6P6SFL6"/>
<proteinExistence type="predicted"/>
<keyword evidence="2" id="KW-1185">Reference proteome</keyword>
<sequence>MKRASEAEPIRPNLACSYPDTGTSILLKKARQLLRGDNRESSASSSCSFNSPLCEKVERNRTGLSSSSVSETDALLLEMTLGGNKELWEMHWLGHKEKMMKGSGDDKTGNDQIILPPATSCSVNSPFPVESDDDRHRNEELEITEAQKLQMEVEKRLTECIEAQRQLQLKIQERSQFLRKHIENQPISGLMG</sequence>
<reference evidence="2" key="1">
    <citation type="journal article" date="2025" name="Foods">
        <title>Unveiling the Microbial Signatures of Arabica Coffee Cherries: Insights into Ripeness Specific Diversity, Functional Traits, and Implications for Quality and Safety.</title>
        <authorList>
            <consortium name="RefSeq"/>
            <person name="Tenea G.N."/>
            <person name="Cifuentes V."/>
            <person name="Reyes P."/>
            <person name="Cevallos-Vallejos M."/>
        </authorList>
    </citation>
    <scope>NUCLEOTIDE SEQUENCE [LARGE SCALE GENOMIC DNA]</scope>
</reference>
<evidence type="ECO:0000313" key="2">
    <source>
        <dbReference type="Proteomes" id="UP001652660"/>
    </source>
</evidence>